<sequence length="114" mass="12392">MDRGSASDRPRICRPRSAAQLVGRRIDSNSPKMGQPKFRPAWEDLGRNRGNHQKGQVATFWPSPAQLAAHSQARPARTPAGQAASQPAKPCAHASQPSRAPMRAMPAFALRRCS</sequence>
<dbReference type="Proteomes" id="UP000006591">
    <property type="component" value="Chromosome 4"/>
</dbReference>
<proteinExistence type="predicted"/>
<evidence type="ECO:0000313" key="3">
    <source>
        <dbReference type="Proteomes" id="UP000006591"/>
    </source>
</evidence>
<dbReference type="HOGENOM" id="CLU_2125087_0_0_1"/>
<reference evidence="2" key="1">
    <citation type="submission" date="2015-04" db="UniProtKB">
        <authorList>
            <consortium name="EnsemblPlants"/>
        </authorList>
    </citation>
    <scope>IDENTIFICATION</scope>
    <source>
        <strain evidence="2">SL10</strain>
    </source>
</reference>
<evidence type="ECO:0000256" key="1">
    <source>
        <dbReference type="SAM" id="MobiDB-lite"/>
    </source>
</evidence>
<dbReference type="Gramene" id="ONIVA04G04200.1">
    <property type="protein sequence ID" value="ONIVA04G04200.1"/>
    <property type="gene ID" value="ONIVA04G04200"/>
</dbReference>
<organism evidence="2">
    <name type="scientific">Oryza nivara</name>
    <name type="common">Indian wild rice</name>
    <name type="synonym">Oryza sativa f. spontanea</name>
    <dbReference type="NCBI Taxonomy" id="4536"/>
    <lineage>
        <taxon>Eukaryota</taxon>
        <taxon>Viridiplantae</taxon>
        <taxon>Streptophyta</taxon>
        <taxon>Embryophyta</taxon>
        <taxon>Tracheophyta</taxon>
        <taxon>Spermatophyta</taxon>
        <taxon>Magnoliopsida</taxon>
        <taxon>Liliopsida</taxon>
        <taxon>Poales</taxon>
        <taxon>Poaceae</taxon>
        <taxon>BOP clade</taxon>
        <taxon>Oryzoideae</taxon>
        <taxon>Oryzeae</taxon>
        <taxon>Oryzinae</taxon>
        <taxon>Oryza</taxon>
    </lineage>
</organism>
<name>A0A0E0GYD6_ORYNI</name>
<dbReference type="EnsemblPlants" id="ONIVA04G04200.1">
    <property type="protein sequence ID" value="ONIVA04G04200.1"/>
    <property type="gene ID" value="ONIVA04G04200"/>
</dbReference>
<evidence type="ECO:0000313" key="2">
    <source>
        <dbReference type="EnsemblPlants" id="ONIVA04G04200.1"/>
    </source>
</evidence>
<dbReference type="AlphaFoldDB" id="A0A0E0GYD6"/>
<accession>A0A0E0GYD6</accession>
<feature type="compositionally biased region" description="Basic and acidic residues" evidence="1">
    <location>
        <begin position="1"/>
        <end position="11"/>
    </location>
</feature>
<keyword evidence="3" id="KW-1185">Reference proteome</keyword>
<feature type="region of interest" description="Disordered" evidence="1">
    <location>
        <begin position="1"/>
        <end position="102"/>
    </location>
</feature>
<protein>
    <submittedName>
        <fullName evidence="2">Uncharacterized protein</fullName>
    </submittedName>
</protein>
<reference evidence="2" key="2">
    <citation type="submission" date="2018-04" db="EMBL/GenBank/DDBJ databases">
        <title>OnivRS2 (Oryza nivara Reference Sequence Version 2).</title>
        <authorList>
            <person name="Zhang J."/>
            <person name="Kudrna D."/>
            <person name="Lee S."/>
            <person name="Talag J."/>
            <person name="Rajasekar S."/>
            <person name="Welchert J."/>
            <person name="Hsing Y.-I."/>
            <person name="Wing R.A."/>
        </authorList>
    </citation>
    <scope>NUCLEOTIDE SEQUENCE [LARGE SCALE GENOMIC DNA]</scope>
    <source>
        <strain evidence="2">SL10</strain>
    </source>
</reference>